<proteinExistence type="inferred from homology"/>
<dbReference type="PRINTS" id="PR01490">
    <property type="entry name" value="RTXTOXIND"/>
</dbReference>
<keyword evidence="4 9" id="KW-1003">Cell membrane</keyword>
<comment type="subcellular location">
    <subcellularLocation>
        <location evidence="1 9">Cell inner membrane</location>
        <topology evidence="1 9">Single-pass membrane protein</topology>
    </subcellularLocation>
</comment>
<dbReference type="GO" id="GO:0015031">
    <property type="term" value="P:protein transport"/>
    <property type="evidence" value="ECO:0007669"/>
    <property type="project" value="InterPro"/>
</dbReference>
<dbReference type="AlphaFoldDB" id="A0A0F5QDP6"/>
<name>A0A0F5QDP6_9HYPH</name>
<evidence type="ECO:0000256" key="3">
    <source>
        <dbReference type="ARBA" id="ARBA00022448"/>
    </source>
</evidence>
<keyword evidence="14" id="KW-1185">Reference proteome</keyword>
<feature type="coiled-coil region" evidence="10">
    <location>
        <begin position="147"/>
        <end position="181"/>
    </location>
</feature>
<keyword evidence="5 9" id="KW-0997">Cell inner membrane</keyword>
<comment type="similarity">
    <text evidence="2 9">Belongs to the membrane fusion protein (MFP) (TC 8.A.1) family.</text>
</comment>
<evidence type="ECO:0000256" key="8">
    <source>
        <dbReference type="ARBA" id="ARBA00023136"/>
    </source>
</evidence>
<evidence type="ECO:0000256" key="7">
    <source>
        <dbReference type="ARBA" id="ARBA00022989"/>
    </source>
</evidence>
<dbReference type="Proteomes" id="UP000033411">
    <property type="component" value="Unassembled WGS sequence"/>
</dbReference>
<feature type="domain" description="AprE-like long alpha-helical hairpin" evidence="11">
    <location>
        <begin position="72"/>
        <end position="261"/>
    </location>
</feature>
<evidence type="ECO:0000256" key="2">
    <source>
        <dbReference type="ARBA" id="ARBA00009477"/>
    </source>
</evidence>
<feature type="coiled-coil region" evidence="10">
    <location>
        <begin position="235"/>
        <end position="269"/>
    </location>
</feature>
<evidence type="ECO:0000259" key="11">
    <source>
        <dbReference type="Pfam" id="PF25994"/>
    </source>
</evidence>
<keyword evidence="8" id="KW-0472">Membrane</keyword>
<dbReference type="SUPFAM" id="SSF111369">
    <property type="entry name" value="HlyD-like secretion proteins"/>
    <property type="match status" value="1"/>
</dbReference>
<organism evidence="13 14">
    <name type="scientific">Devosia epidermidihirudinis</name>
    <dbReference type="NCBI Taxonomy" id="1293439"/>
    <lineage>
        <taxon>Bacteria</taxon>
        <taxon>Pseudomonadati</taxon>
        <taxon>Pseudomonadota</taxon>
        <taxon>Alphaproteobacteria</taxon>
        <taxon>Hyphomicrobiales</taxon>
        <taxon>Devosiaceae</taxon>
        <taxon>Devosia</taxon>
    </lineage>
</organism>
<dbReference type="Gene3D" id="2.40.50.100">
    <property type="match status" value="1"/>
</dbReference>
<dbReference type="STRING" id="1293439.WH87_08175"/>
<dbReference type="GO" id="GO:0005886">
    <property type="term" value="C:plasma membrane"/>
    <property type="evidence" value="ECO:0007669"/>
    <property type="project" value="UniProtKB-SubCell"/>
</dbReference>
<evidence type="ECO:0000259" key="12">
    <source>
        <dbReference type="Pfam" id="PF26002"/>
    </source>
</evidence>
<feature type="domain" description="AprE-like beta-barrel" evidence="12">
    <location>
        <begin position="304"/>
        <end position="394"/>
    </location>
</feature>
<evidence type="ECO:0000256" key="9">
    <source>
        <dbReference type="RuleBase" id="RU365093"/>
    </source>
</evidence>
<dbReference type="Pfam" id="PF25994">
    <property type="entry name" value="HH_AprE"/>
    <property type="match status" value="1"/>
</dbReference>
<accession>A0A0F5QDP6</accession>
<dbReference type="PANTHER" id="PTHR30386">
    <property type="entry name" value="MEMBRANE FUSION SUBUNIT OF EMRAB-TOLC MULTIDRUG EFFLUX PUMP"/>
    <property type="match status" value="1"/>
</dbReference>
<comment type="caution">
    <text evidence="13">The sequence shown here is derived from an EMBL/GenBank/DDBJ whole genome shotgun (WGS) entry which is preliminary data.</text>
</comment>
<dbReference type="InterPro" id="IPR050739">
    <property type="entry name" value="MFP"/>
</dbReference>
<evidence type="ECO:0000256" key="10">
    <source>
        <dbReference type="SAM" id="Coils"/>
    </source>
</evidence>
<evidence type="ECO:0000256" key="1">
    <source>
        <dbReference type="ARBA" id="ARBA00004377"/>
    </source>
</evidence>
<keyword evidence="3 9" id="KW-0813">Transport</keyword>
<evidence type="ECO:0000256" key="4">
    <source>
        <dbReference type="ARBA" id="ARBA00022475"/>
    </source>
</evidence>
<dbReference type="EMBL" id="LANJ01000012">
    <property type="protein sequence ID" value="KKC38848.1"/>
    <property type="molecule type" value="Genomic_DNA"/>
</dbReference>
<keyword evidence="6" id="KW-0812">Transmembrane</keyword>
<evidence type="ECO:0000256" key="5">
    <source>
        <dbReference type="ARBA" id="ARBA00022519"/>
    </source>
</evidence>
<keyword evidence="10" id="KW-0175">Coiled coil</keyword>
<reference evidence="13 14" key="1">
    <citation type="submission" date="2015-03" db="EMBL/GenBank/DDBJ databases">
        <authorList>
            <person name="Lepp D."/>
            <person name="Hassan Y.I."/>
            <person name="Li X.-Z."/>
            <person name="Zhou T."/>
        </authorList>
    </citation>
    <scope>NUCLEOTIDE SEQUENCE [LARGE SCALE GENOMIC DNA]</scope>
    <source>
        <strain evidence="13 14">E84</strain>
    </source>
</reference>
<dbReference type="InterPro" id="IPR058982">
    <property type="entry name" value="Beta-barrel_AprE"/>
</dbReference>
<sequence>MGIIGALVFGLGGWSAVTSVEGAVIANGVIVAEGGARKVQHPEGGIVRKILVQNNQHVEAGDLLLTLDDVSARAELEVILAQLREGLGTQARLTAESTGAASLVMPAVAANWPSDPTLSVIMGDQQALRQQRKLSLESAVARFKELMAEKRSLIGGYEAQLAAYEQQQAVVREELGQLETLHGKELISSQRLNEMKRGEAELAGQIATAKASISATESSISELGMQADQAVSDFHSSALTELQTVQQKVAELMQKMIAAEARLARLEIRAPISGTIHDSEIRTVGGVIAPGETLMQVIPQEEHLVVDMRVSPMQINNLHVGQVAEVRLLSFDTKKTSDLEGKVDTISPDLLQDPTTGAQYFSVRIDVPDTELSKLPEGAQLVSGMPAESFFQTGPRTVWSYLMGPIAERFSRTFREN</sequence>
<protein>
    <recommendedName>
        <fullName evidence="9">Membrane fusion protein (MFP) family protein</fullName>
    </recommendedName>
</protein>
<dbReference type="InterPro" id="IPR058781">
    <property type="entry name" value="HH_AprE-like"/>
</dbReference>
<dbReference type="PATRIC" id="fig|1293439.3.peg.1205"/>
<dbReference type="Gene3D" id="2.40.30.170">
    <property type="match status" value="1"/>
</dbReference>
<dbReference type="NCBIfam" id="TIGR01843">
    <property type="entry name" value="type_I_hlyD"/>
    <property type="match status" value="1"/>
</dbReference>
<keyword evidence="7" id="KW-1133">Transmembrane helix</keyword>
<dbReference type="InterPro" id="IPR010129">
    <property type="entry name" value="T1SS_HlyD"/>
</dbReference>
<evidence type="ECO:0000313" key="14">
    <source>
        <dbReference type="Proteomes" id="UP000033411"/>
    </source>
</evidence>
<evidence type="ECO:0000313" key="13">
    <source>
        <dbReference type="EMBL" id="KKC38848.1"/>
    </source>
</evidence>
<evidence type="ECO:0000256" key="6">
    <source>
        <dbReference type="ARBA" id="ARBA00022692"/>
    </source>
</evidence>
<dbReference type="Pfam" id="PF26002">
    <property type="entry name" value="Beta-barrel_AprE"/>
    <property type="match status" value="1"/>
</dbReference>
<dbReference type="PANTHER" id="PTHR30386:SF17">
    <property type="entry name" value="ALKALINE PROTEASE SECRETION PROTEIN APRE"/>
    <property type="match status" value="1"/>
</dbReference>
<gene>
    <name evidence="13" type="ORF">WH87_08175</name>
</gene>